<reference evidence="2" key="1">
    <citation type="submission" date="2020-11" db="EMBL/GenBank/DDBJ databases">
        <authorList>
            <person name="Tran Van P."/>
        </authorList>
    </citation>
    <scope>NUCLEOTIDE SEQUENCE</scope>
</reference>
<gene>
    <name evidence="2" type="ORF">TCEB3V08_LOCUS5567</name>
</gene>
<evidence type="ECO:0000313" key="2">
    <source>
        <dbReference type="EMBL" id="CAD7400525.1"/>
    </source>
</evidence>
<dbReference type="AlphaFoldDB" id="A0A7R9CS28"/>
<feature type="region of interest" description="Disordered" evidence="1">
    <location>
        <begin position="20"/>
        <end position="55"/>
    </location>
</feature>
<sequence>MRPQLSGDEWQTLLIAVPNVPAPHQSDAPGTLSEKDVVGKETFDNPSTAAAPDPVRDPVCACARPRDQGSYGLKRLVTPDLRRHARNRLDRRWLEERGLNPGWV</sequence>
<name>A0A7R9CS28_TIMCR</name>
<proteinExistence type="predicted"/>
<evidence type="ECO:0000256" key="1">
    <source>
        <dbReference type="SAM" id="MobiDB-lite"/>
    </source>
</evidence>
<protein>
    <submittedName>
        <fullName evidence="2">Uncharacterized protein</fullName>
    </submittedName>
</protein>
<organism evidence="2">
    <name type="scientific">Timema cristinae</name>
    <name type="common">Walking stick</name>
    <dbReference type="NCBI Taxonomy" id="61476"/>
    <lineage>
        <taxon>Eukaryota</taxon>
        <taxon>Metazoa</taxon>
        <taxon>Ecdysozoa</taxon>
        <taxon>Arthropoda</taxon>
        <taxon>Hexapoda</taxon>
        <taxon>Insecta</taxon>
        <taxon>Pterygota</taxon>
        <taxon>Neoptera</taxon>
        <taxon>Polyneoptera</taxon>
        <taxon>Phasmatodea</taxon>
        <taxon>Timematodea</taxon>
        <taxon>Timematoidea</taxon>
        <taxon>Timematidae</taxon>
        <taxon>Timema</taxon>
    </lineage>
</organism>
<feature type="compositionally biased region" description="Basic and acidic residues" evidence="1">
    <location>
        <begin position="33"/>
        <end position="43"/>
    </location>
</feature>
<dbReference type="EMBL" id="OC318095">
    <property type="protein sequence ID" value="CAD7400525.1"/>
    <property type="molecule type" value="Genomic_DNA"/>
</dbReference>
<accession>A0A7R9CS28</accession>